<dbReference type="InterPro" id="IPR002589">
    <property type="entry name" value="Macro_dom"/>
</dbReference>
<keyword evidence="1" id="KW-0812">Transmembrane</keyword>
<dbReference type="SMART" id="SM00506">
    <property type="entry name" value="A1pp"/>
    <property type="match status" value="1"/>
</dbReference>
<organism evidence="3 4">
    <name type="scientific">Seriola dumerili</name>
    <name type="common">Greater amberjack</name>
    <name type="synonym">Caranx dumerili</name>
    <dbReference type="NCBI Taxonomy" id="41447"/>
    <lineage>
        <taxon>Eukaryota</taxon>
        <taxon>Metazoa</taxon>
        <taxon>Chordata</taxon>
        <taxon>Craniata</taxon>
        <taxon>Vertebrata</taxon>
        <taxon>Euteleostomi</taxon>
        <taxon>Actinopterygii</taxon>
        <taxon>Neopterygii</taxon>
        <taxon>Teleostei</taxon>
        <taxon>Neoteleostei</taxon>
        <taxon>Acanthomorphata</taxon>
        <taxon>Carangaria</taxon>
        <taxon>Carangiformes</taxon>
        <taxon>Carangidae</taxon>
        <taxon>Seriola</taxon>
    </lineage>
</organism>
<sequence length="215" mass="23461">IVSELYMNMQTAMYVSNFILKLFFDYRLIACVVLQSGYCFSLLTVALFLNGVLVSVSKADICSFSVDAVVNAANEELQHIGGLALALLKAAGPQLQKISNDYISKNGKLRPGDAIVTDACNLPCKYVVHAVGPRFSDSDKKTSVSRLKLAVKESLKQAEMVNCSTIALPAISSGVFGFPVDLCAETIRFHCQLRTPEKLRSVTALCFYICSINKM</sequence>
<evidence type="ECO:0000313" key="3">
    <source>
        <dbReference type="Ensembl" id="ENSSDUP00000018582.1"/>
    </source>
</evidence>
<evidence type="ECO:0000259" key="2">
    <source>
        <dbReference type="PROSITE" id="PS51154"/>
    </source>
</evidence>
<feature type="domain" description="Macro" evidence="2">
    <location>
        <begin position="41"/>
        <end position="215"/>
    </location>
</feature>
<dbReference type="Ensembl" id="ENSSDUT00000018917.1">
    <property type="protein sequence ID" value="ENSSDUP00000018582.1"/>
    <property type="gene ID" value="ENSSDUG00000013576.1"/>
</dbReference>
<dbReference type="InterPro" id="IPR043472">
    <property type="entry name" value="Macro_dom-like"/>
</dbReference>
<dbReference type="PANTHER" id="PTHR11106">
    <property type="entry name" value="GANGLIOSIDE INDUCED DIFFERENTIATION ASSOCIATED PROTEIN 2-RELATED"/>
    <property type="match status" value="1"/>
</dbReference>
<feature type="transmembrane region" description="Helical" evidence="1">
    <location>
        <begin position="26"/>
        <end position="49"/>
    </location>
</feature>
<proteinExistence type="predicted"/>
<keyword evidence="1" id="KW-1133">Transmembrane helix</keyword>
<dbReference type="OMA" id="EYICNAA"/>
<reference evidence="3" key="1">
    <citation type="submission" date="2025-08" db="UniProtKB">
        <authorList>
            <consortium name="Ensembl"/>
        </authorList>
    </citation>
    <scope>IDENTIFICATION</scope>
</reference>
<dbReference type="AlphaFoldDB" id="A0A3B4UJP9"/>
<dbReference type="CDD" id="cd02907">
    <property type="entry name" value="Macro_Af1521_BAL-like"/>
    <property type="match status" value="1"/>
</dbReference>
<protein>
    <recommendedName>
        <fullName evidence="2">Macro domain-containing protein</fullName>
    </recommendedName>
</protein>
<dbReference type="PROSITE" id="PS51154">
    <property type="entry name" value="MACRO"/>
    <property type="match status" value="1"/>
</dbReference>
<evidence type="ECO:0000313" key="4">
    <source>
        <dbReference type="Proteomes" id="UP000261420"/>
    </source>
</evidence>
<keyword evidence="1" id="KW-0472">Membrane</keyword>
<accession>A0A3B4UJP9</accession>
<dbReference type="Gene3D" id="3.40.220.10">
    <property type="entry name" value="Leucine Aminopeptidase, subunit E, domain 1"/>
    <property type="match status" value="1"/>
</dbReference>
<dbReference type="Proteomes" id="UP000261420">
    <property type="component" value="Unplaced"/>
</dbReference>
<dbReference type="PANTHER" id="PTHR11106:SF111">
    <property type="entry name" value="MACRO DOMAIN-CONTAINING PROTEIN"/>
    <property type="match status" value="1"/>
</dbReference>
<dbReference type="STRING" id="41447.ENSSDUP00000018582"/>
<dbReference type="SUPFAM" id="SSF52949">
    <property type="entry name" value="Macro domain-like"/>
    <property type="match status" value="1"/>
</dbReference>
<dbReference type="GeneTree" id="ENSGT00940000165390"/>
<dbReference type="Pfam" id="PF01661">
    <property type="entry name" value="Macro"/>
    <property type="match status" value="1"/>
</dbReference>
<name>A0A3B4UJP9_SERDU</name>
<reference evidence="3" key="2">
    <citation type="submission" date="2025-09" db="UniProtKB">
        <authorList>
            <consortium name="Ensembl"/>
        </authorList>
    </citation>
    <scope>IDENTIFICATION</scope>
</reference>
<keyword evidence="4" id="KW-1185">Reference proteome</keyword>
<evidence type="ECO:0000256" key="1">
    <source>
        <dbReference type="SAM" id="Phobius"/>
    </source>
</evidence>